<name>A0A7S2ZZ62_9RHOD</name>
<dbReference type="EMBL" id="HBHW01028794">
    <property type="protein sequence ID" value="CAE0054275.1"/>
    <property type="molecule type" value="Transcribed_RNA"/>
</dbReference>
<gene>
    <name evidence="2" type="ORF">RMAR00112_LOCUS22300</name>
    <name evidence="3" type="ORF">RMAR00112_LOCUS22304</name>
</gene>
<keyword evidence="1" id="KW-0175">Coiled coil</keyword>
<accession>A0A7S2ZZ62</accession>
<evidence type="ECO:0000256" key="1">
    <source>
        <dbReference type="SAM" id="Coils"/>
    </source>
</evidence>
<proteinExistence type="predicted"/>
<feature type="coiled-coil region" evidence="1">
    <location>
        <begin position="356"/>
        <end position="390"/>
    </location>
</feature>
<organism evidence="3">
    <name type="scientific">Rhodosorus marinus</name>
    <dbReference type="NCBI Taxonomy" id="101924"/>
    <lineage>
        <taxon>Eukaryota</taxon>
        <taxon>Rhodophyta</taxon>
        <taxon>Stylonematophyceae</taxon>
        <taxon>Stylonematales</taxon>
        <taxon>Stylonemataceae</taxon>
        <taxon>Rhodosorus</taxon>
    </lineage>
</organism>
<evidence type="ECO:0000313" key="3">
    <source>
        <dbReference type="EMBL" id="CAE0054275.1"/>
    </source>
</evidence>
<protein>
    <submittedName>
        <fullName evidence="3">Uncharacterized protein</fullName>
    </submittedName>
</protein>
<sequence>MDGGLRVDEAFCGPVSLVARASGPGSNGRCARSGLRGIAKVSTWVLLSVGGFRVPTVAAASVEESVHHRPPIEKRVAAAAVGTVVVGGVVTGVSLARRETRGDDVTRAARWARRVLDETWLSKKRRSMATDLVPPQDDSSIGSFLVPVTNDLDKAIQRTLEGEPSSTVQETIKQLGYSKKKAKTAFRRFGRAQVSKVIDRIARNIDSDDFTTLASLNVLAAVLGRLREVGRECFSTSPEISYAGAALQPADVQKLYRRYVGFCLSTEQRLREDYETLKALRFCLGMEEAQAKEIIEEMAKSVFQVAISSVMYKGTLNKERRDVLTRLRTSFSTVLDEELLDKIISEVSVMRVLHELQKLIHEEKVSQEKLDELQRMCKDLDVRVEEVLQSVNDLASALGPEAKEFVESLKALLSGATSTETEGRSNQSQR</sequence>
<dbReference type="EMBL" id="HBHW01028789">
    <property type="protein sequence ID" value="CAE0054271.1"/>
    <property type="molecule type" value="Transcribed_RNA"/>
</dbReference>
<dbReference type="AlphaFoldDB" id="A0A7S2ZZ62"/>
<reference evidence="3" key="1">
    <citation type="submission" date="2021-01" db="EMBL/GenBank/DDBJ databases">
        <authorList>
            <person name="Corre E."/>
            <person name="Pelletier E."/>
            <person name="Niang G."/>
            <person name="Scheremetjew M."/>
            <person name="Finn R."/>
            <person name="Kale V."/>
            <person name="Holt S."/>
            <person name="Cochrane G."/>
            <person name="Meng A."/>
            <person name="Brown T."/>
            <person name="Cohen L."/>
        </authorList>
    </citation>
    <scope>NUCLEOTIDE SEQUENCE</scope>
    <source>
        <strain evidence="3">CCMP 769</strain>
    </source>
</reference>
<evidence type="ECO:0000313" key="2">
    <source>
        <dbReference type="EMBL" id="CAE0054271.1"/>
    </source>
</evidence>